<accession>A0A398TMB7</accession>
<dbReference type="EMBL" id="CP049278">
    <property type="protein sequence ID" value="QNC62907.1"/>
    <property type="molecule type" value="Genomic_DNA"/>
</dbReference>
<dbReference type="Proteomes" id="UP000515238">
    <property type="component" value="Chromosome"/>
</dbReference>
<protein>
    <submittedName>
        <fullName evidence="1">Uncharacterized protein</fullName>
    </submittedName>
</protein>
<proteinExistence type="predicted"/>
<reference evidence="1 2" key="1">
    <citation type="submission" date="2020-08" db="EMBL/GenBank/DDBJ databases">
        <title>Complete genome sequencing of Shigella boydii.</title>
        <authorList>
            <person name="Hazen T.H."/>
            <person name="Michalski J.M."/>
            <person name="Rasko D.A."/>
        </authorList>
    </citation>
    <scope>NUCLEOTIDE SEQUENCE [LARGE SCALE GENOMIC DNA]</scope>
    <source>
        <strain evidence="1 2">600690</strain>
    </source>
</reference>
<name>A0A398TMB7_SHIBO</name>
<evidence type="ECO:0000313" key="2">
    <source>
        <dbReference type="Proteomes" id="UP000515238"/>
    </source>
</evidence>
<evidence type="ECO:0000313" key="1">
    <source>
        <dbReference type="EMBL" id="QNC62907.1"/>
    </source>
</evidence>
<sequence length="85" mass="9387">MPVRLNTIPDAEPYPAPPARIKWLSALLLMLSVGVAITSLFSSDELAKNGPHFWGLACGVPAFIWSLVASVRWLFFITQYIRADA</sequence>
<gene>
    <name evidence="1" type="ORF">G5S56_18220</name>
</gene>
<organism evidence="1 2">
    <name type="scientific">Shigella boydii</name>
    <dbReference type="NCBI Taxonomy" id="621"/>
    <lineage>
        <taxon>Bacteria</taxon>
        <taxon>Pseudomonadati</taxon>
        <taxon>Pseudomonadota</taxon>
        <taxon>Gammaproteobacteria</taxon>
        <taxon>Enterobacterales</taxon>
        <taxon>Enterobacteriaceae</taxon>
        <taxon>Shigella</taxon>
    </lineage>
</organism>
<dbReference type="AlphaFoldDB" id="A0A398TMB7"/>